<accession>A0ABR0CA48</accession>
<reference evidence="2 3" key="1">
    <citation type="journal article" date="2024" name="Microbiol. Resour. Announc.">
        <title>Genome annotations for the ascomycete fungi Trichoderma harzianum, Trichoderma aggressivum, and Purpureocillium lilacinum.</title>
        <authorList>
            <person name="Beijen E.P.W."/>
            <person name="Ohm R.A."/>
        </authorList>
    </citation>
    <scope>NUCLEOTIDE SEQUENCE [LARGE SCALE GENOMIC DNA]</scope>
    <source>
        <strain evidence="2 3">CBS 150709</strain>
    </source>
</reference>
<dbReference type="EMBL" id="JAWRVI010000006">
    <property type="protein sequence ID" value="KAK4093069.1"/>
    <property type="molecule type" value="Genomic_DNA"/>
</dbReference>
<feature type="region of interest" description="Disordered" evidence="1">
    <location>
        <begin position="234"/>
        <end position="274"/>
    </location>
</feature>
<keyword evidence="3" id="KW-1185">Reference proteome</keyword>
<evidence type="ECO:0000313" key="3">
    <source>
        <dbReference type="Proteomes" id="UP001287286"/>
    </source>
</evidence>
<dbReference type="Proteomes" id="UP001287286">
    <property type="component" value="Unassembled WGS sequence"/>
</dbReference>
<comment type="caution">
    <text evidence="2">The sequence shown here is derived from an EMBL/GenBank/DDBJ whole genome shotgun (WGS) entry which is preliminary data.</text>
</comment>
<proteinExistence type="predicted"/>
<organism evidence="2 3">
    <name type="scientific">Purpureocillium lilacinum</name>
    <name type="common">Paecilomyces lilacinus</name>
    <dbReference type="NCBI Taxonomy" id="33203"/>
    <lineage>
        <taxon>Eukaryota</taxon>
        <taxon>Fungi</taxon>
        <taxon>Dikarya</taxon>
        <taxon>Ascomycota</taxon>
        <taxon>Pezizomycotina</taxon>
        <taxon>Sordariomycetes</taxon>
        <taxon>Hypocreomycetidae</taxon>
        <taxon>Hypocreales</taxon>
        <taxon>Ophiocordycipitaceae</taxon>
        <taxon>Purpureocillium</taxon>
    </lineage>
</organism>
<protein>
    <submittedName>
        <fullName evidence="2">Uncharacterized protein</fullName>
    </submittedName>
</protein>
<evidence type="ECO:0000256" key="1">
    <source>
        <dbReference type="SAM" id="MobiDB-lite"/>
    </source>
</evidence>
<evidence type="ECO:0000313" key="2">
    <source>
        <dbReference type="EMBL" id="KAK4093069.1"/>
    </source>
</evidence>
<sequence length="318" mass="34478">MREQQQPFCYERGTVQLWHRGNREEGDIGNFRLLRLPGLNKGSDGAEGGLSLTTQQRTNVPVLCVFSHSASRLQRTALCKGLAFKAVFPIDRPTTTTRVNGAYAVRCNAMEKEKLEEATFEVKVQQQLGGGELAVSGRELELGWGPQASPVLPSCGVSKCGVVRGHWHSSPTRRHLEAVAAAVTGPVIAAWSSRDCPLRREAAALATAATAHGGRVVVFVRCTSPLFVPCSRRRLERESRGPGRAAVTGGTRHNGRATEPAEPQSPASLSRQHQHMQVHAGDLYLVYAVSYCASVGGTGRRSMATEESIRGSQMNRQK</sequence>
<name>A0ABR0CA48_PURLI</name>
<gene>
    <name evidence="2" type="ORF">Purlil1_2226</name>
</gene>